<dbReference type="PANTHER" id="PTHR31607">
    <property type="entry name" value="DUF1216 DOMAIN-CONTAINING PROTEIN-RELATED"/>
    <property type="match status" value="1"/>
</dbReference>
<keyword evidence="3" id="KW-1185">Reference proteome</keyword>
<evidence type="ECO:0000313" key="2">
    <source>
        <dbReference type="EMBL" id="KAL1200845.1"/>
    </source>
</evidence>
<accession>A0ABD1AM99</accession>
<evidence type="ECO:0000313" key="3">
    <source>
        <dbReference type="Proteomes" id="UP001558713"/>
    </source>
</evidence>
<keyword evidence="1" id="KW-0732">Signal</keyword>
<dbReference type="Proteomes" id="UP001558713">
    <property type="component" value="Unassembled WGS sequence"/>
</dbReference>
<evidence type="ECO:0000256" key="1">
    <source>
        <dbReference type="SAM" id="SignalP"/>
    </source>
</evidence>
<dbReference type="PANTHER" id="PTHR31607:SF33">
    <property type="entry name" value="DUF1216 DOMAIN-CONTAINING PROTEIN"/>
    <property type="match status" value="1"/>
</dbReference>
<dbReference type="AlphaFoldDB" id="A0ABD1AM99"/>
<dbReference type="EMBL" id="JBANAX010000608">
    <property type="protein sequence ID" value="KAL1200845.1"/>
    <property type="molecule type" value="Genomic_DNA"/>
</dbReference>
<feature type="chain" id="PRO_5044880127" evidence="1">
    <location>
        <begin position="22"/>
        <end position="326"/>
    </location>
</feature>
<name>A0ABD1AM99_CARAN</name>
<feature type="signal peptide" evidence="1">
    <location>
        <begin position="1"/>
        <end position="21"/>
    </location>
</feature>
<comment type="caution">
    <text evidence="2">The sequence shown here is derived from an EMBL/GenBank/DDBJ whole genome shotgun (WGS) entry which is preliminary data.</text>
</comment>
<gene>
    <name evidence="2" type="ORF">V5N11_022334</name>
</gene>
<proteinExistence type="predicted"/>
<protein>
    <submittedName>
        <fullName evidence="2">Uncharacterized protein</fullName>
    </submittedName>
</protein>
<reference evidence="2 3" key="1">
    <citation type="submission" date="2024-04" db="EMBL/GenBank/DDBJ databases">
        <title>Genome assembly C_amara_ONT_v2.</title>
        <authorList>
            <person name="Yant L."/>
            <person name="Moore C."/>
            <person name="Slenker M."/>
        </authorList>
    </citation>
    <scope>NUCLEOTIDE SEQUENCE [LARGE SCALE GENOMIC DNA]</scope>
    <source>
        <tissue evidence="2">Leaf</tissue>
    </source>
</reference>
<organism evidence="2 3">
    <name type="scientific">Cardamine amara subsp. amara</name>
    <dbReference type="NCBI Taxonomy" id="228776"/>
    <lineage>
        <taxon>Eukaryota</taxon>
        <taxon>Viridiplantae</taxon>
        <taxon>Streptophyta</taxon>
        <taxon>Embryophyta</taxon>
        <taxon>Tracheophyta</taxon>
        <taxon>Spermatophyta</taxon>
        <taxon>Magnoliopsida</taxon>
        <taxon>eudicotyledons</taxon>
        <taxon>Gunneridae</taxon>
        <taxon>Pentapetalae</taxon>
        <taxon>rosids</taxon>
        <taxon>malvids</taxon>
        <taxon>Brassicales</taxon>
        <taxon>Brassicaceae</taxon>
        <taxon>Cardamineae</taxon>
        <taxon>Cardamine</taxon>
    </lineage>
</organism>
<sequence length="326" mass="33126">MARISLLFSLALVLAIGSVLAHPPSHKKTPKTLCPPTLSKLQTFPFIEISKYLEKKAQSAPDTIQFKALFAICKGYNDYIGALAFTSSKKVSGSVHTKFALMTKALFAAQAHVGVDGVLAVKLSKSYSAMAEGYVKLVQKIAVISAKAKFNANAQISVSDRAAIQKCVMKLKVAIRVYVNVISQCSKTFSVEKKIGAGGFIGAGVNHGLGLGGKLIGLGGKGQVGAGVLVGGKLGAKGGVHVGGKVGAKGGVKVGAHVGAKVGGHVGAKIGAQGKAKGGVHVGAKAGGNVGGFFGGFLGFDAAGKAKVGGGKGFRPLSHPREKHFN</sequence>